<dbReference type="Proteomes" id="UP000004956">
    <property type="component" value="Unassembled WGS sequence"/>
</dbReference>
<evidence type="ECO:0000313" key="5">
    <source>
        <dbReference type="Proteomes" id="UP000004956"/>
    </source>
</evidence>
<dbReference type="Gene3D" id="3.40.50.1820">
    <property type="entry name" value="alpha/beta hydrolase"/>
    <property type="match status" value="1"/>
</dbReference>
<proteinExistence type="inferred from homology"/>
<feature type="active site" description="Charge relay system" evidence="2">
    <location>
        <position position="280"/>
    </location>
</feature>
<keyword evidence="5" id="KW-1185">Reference proteome</keyword>
<dbReference type="InterPro" id="IPR029058">
    <property type="entry name" value="AB_hydrolase_fold"/>
</dbReference>
<name>H3KDA8_9BURK</name>
<accession>H3KDA8</accession>
<dbReference type="EMBL" id="AFBQ01000097">
    <property type="protein sequence ID" value="EHY31897.1"/>
    <property type="molecule type" value="Genomic_DNA"/>
</dbReference>
<dbReference type="GO" id="GO:0047372">
    <property type="term" value="F:monoacylglycerol lipase activity"/>
    <property type="evidence" value="ECO:0007669"/>
    <property type="project" value="TreeGrafter"/>
</dbReference>
<comment type="similarity">
    <text evidence="1">Belongs to the AB hydrolase superfamily. AB hydrolase 4 family.</text>
</comment>
<dbReference type="PANTHER" id="PTHR10794">
    <property type="entry name" value="ABHYDROLASE DOMAIN-CONTAINING PROTEIN"/>
    <property type="match status" value="1"/>
</dbReference>
<dbReference type="InterPro" id="IPR012020">
    <property type="entry name" value="ABHD4"/>
</dbReference>
<dbReference type="InterPro" id="IPR050960">
    <property type="entry name" value="AB_hydrolase_4_sf"/>
</dbReference>
<dbReference type="SUPFAM" id="SSF53474">
    <property type="entry name" value="alpha/beta-Hydrolases"/>
    <property type="match status" value="1"/>
</dbReference>
<dbReference type="GO" id="GO:0034338">
    <property type="term" value="F:short-chain carboxylesterase activity"/>
    <property type="evidence" value="ECO:0007669"/>
    <property type="project" value="TreeGrafter"/>
</dbReference>
<dbReference type="PANTHER" id="PTHR10794:SF94">
    <property type="entry name" value="ESTERASE YHET-RELATED"/>
    <property type="match status" value="1"/>
</dbReference>
<evidence type="ECO:0000256" key="1">
    <source>
        <dbReference type="ARBA" id="ARBA00010884"/>
    </source>
</evidence>
<dbReference type="HOGENOM" id="CLU_032487_0_0_4"/>
<evidence type="ECO:0000259" key="3">
    <source>
        <dbReference type="Pfam" id="PF00561"/>
    </source>
</evidence>
<feature type="active site" description="Charge relay system" evidence="2">
    <location>
        <position position="125"/>
    </location>
</feature>
<dbReference type="STRING" id="762967.HMPREF9440_00717"/>
<dbReference type="PATRIC" id="fig|762967.3.peg.574"/>
<dbReference type="Pfam" id="PF00561">
    <property type="entry name" value="Abhydrolase_1"/>
    <property type="match status" value="1"/>
</dbReference>
<dbReference type="PIRSF" id="PIRSF005211">
    <property type="entry name" value="Ab_hydro_YheT"/>
    <property type="match status" value="1"/>
</dbReference>
<evidence type="ECO:0000256" key="2">
    <source>
        <dbReference type="PIRSR" id="PIRSR005211-1"/>
    </source>
</evidence>
<keyword evidence="4" id="KW-0378">Hydrolase</keyword>
<dbReference type="AlphaFoldDB" id="H3KDA8"/>
<feature type="domain" description="AB hydrolase-1" evidence="3">
    <location>
        <begin position="45"/>
        <end position="194"/>
    </location>
</feature>
<gene>
    <name evidence="4" type="ORF">HMPREF9440_00717</name>
</gene>
<evidence type="ECO:0000313" key="4">
    <source>
        <dbReference type="EMBL" id="EHY31897.1"/>
    </source>
</evidence>
<protein>
    <submittedName>
        <fullName evidence="4">Hydrolase, alpha/beta domain protein</fullName>
    </submittedName>
</protein>
<feature type="active site" description="Charge relay system" evidence="2">
    <location>
        <position position="252"/>
    </location>
</feature>
<reference evidence="4 5" key="1">
    <citation type="submission" date="2011-11" db="EMBL/GenBank/DDBJ databases">
        <authorList>
            <person name="Weinstock G."/>
            <person name="Sodergren E."/>
            <person name="Clifton S."/>
            <person name="Fulton L."/>
            <person name="Fulton B."/>
            <person name="Courtney L."/>
            <person name="Fronick C."/>
            <person name="Harrison M."/>
            <person name="Strong C."/>
            <person name="Farmer C."/>
            <person name="Delahaunty K."/>
            <person name="Markovic C."/>
            <person name="Hall O."/>
            <person name="Minx P."/>
            <person name="Tomlinson C."/>
            <person name="Mitreva M."/>
            <person name="Hou S."/>
            <person name="Chen J."/>
            <person name="Wollam A."/>
            <person name="Pepin K.H."/>
            <person name="Johnson M."/>
            <person name="Bhonagiri V."/>
            <person name="Zhang X."/>
            <person name="Suruliraj S."/>
            <person name="Warren W."/>
            <person name="Chinwalla A."/>
            <person name="Mardis E.R."/>
            <person name="Wilson R.K."/>
        </authorList>
    </citation>
    <scope>NUCLEOTIDE SEQUENCE [LARGE SCALE GENOMIC DNA]</scope>
    <source>
        <strain evidence="4 5">YIT 11816</strain>
    </source>
</reference>
<sequence>MQTVVPARLSKTPEVQYRREFLTTPDGDIVVWDWVKPEPADPKTPVMIHFHGLEGSSGSHYARAFMDACVKAGWRGVVAHFRTCGGVMNRFPRAYFAGDTADNRWVLETVKARFPDAPRYAVGVSLGGNQLSKCLGDIGSEGEELLTAAVSVCAPLDLVAGSERISKGVNFLYADMFLGTLKEKLREKAKMFPGEFDAKRIEACNTMFDFDELYTSRIHGFRNAMDYWQKCSAKPALPGVRVPLLLLNAKNDPFLPAWILPSALEVSDRVCIEYPEEGGHVGFPEGKIPGRNTYLARRIMRFFKEGR</sequence>
<dbReference type="InterPro" id="IPR000073">
    <property type="entry name" value="AB_hydrolase_1"/>
</dbReference>
<organism evidence="4 5">
    <name type="scientific">Sutterella parvirubra YIT 11816</name>
    <dbReference type="NCBI Taxonomy" id="762967"/>
    <lineage>
        <taxon>Bacteria</taxon>
        <taxon>Pseudomonadati</taxon>
        <taxon>Pseudomonadota</taxon>
        <taxon>Betaproteobacteria</taxon>
        <taxon>Burkholderiales</taxon>
        <taxon>Sutterellaceae</taxon>
        <taxon>Sutterella</taxon>
    </lineage>
</organism>
<comment type="caution">
    <text evidence="4">The sequence shown here is derived from an EMBL/GenBank/DDBJ whole genome shotgun (WGS) entry which is preliminary data.</text>
</comment>